<dbReference type="EMBL" id="JAUQSX010000006">
    <property type="protein sequence ID" value="MDO7847278.1"/>
    <property type="molecule type" value="Genomic_DNA"/>
</dbReference>
<feature type="transmembrane region" description="Helical" evidence="1">
    <location>
        <begin position="94"/>
        <end position="116"/>
    </location>
</feature>
<proteinExistence type="predicted"/>
<feature type="transmembrane region" description="Helical" evidence="1">
    <location>
        <begin position="211"/>
        <end position="229"/>
    </location>
</feature>
<organism evidence="2 3">
    <name type="scientific">Hymenobacter mellowenesis</name>
    <dbReference type="NCBI Taxonomy" id="3063995"/>
    <lineage>
        <taxon>Bacteria</taxon>
        <taxon>Pseudomonadati</taxon>
        <taxon>Bacteroidota</taxon>
        <taxon>Cytophagia</taxon>
        <taxon>Cytophagales</taxon>
        <taxon>Hymenobacteraceae</taxon>
        <taxon>Hymenobacter</taxon>
    </lineage>
</organism>
<dbReference type="RefSeq" id="WP_305011958.1">
    <property type="nucleotide sequence ID" value="NZ_JAUQSX010000006.1"/>
</dbReference>
<feature type="transmembrane region" description="Helical" evidence="1">
    <location>
        <begin position="344"/>
        <end position="366"/>
    </location>
</feature>
<keyword evidence="1" id="KW-0472">Membrane</keyword>
<dbReference type="InterPro" id="IPR046107">
    <property type="entry name" value="DUF6044"/>
</dbReference>
<name>A0ABT9ACL3_9BACT</name>
<keyword evidence="3" id="KW-1185">Reference proteome</keyword>
<protein>
    <submittedName>
        <fullName evidence="2">DUF6044 family protein</fullName>
    </submittedName>
</protein>
<keyword evidence="1" id="KW-0812">Transmembrane</keyword>
<evidence type="ECO:0000313" key="2">
    <source>
        <dbReference type="EMBL" id="MDO7847278.1"/>
    </source>
</evidence>
<feature type="transmembrane region" description="Helical" evidence="1">
    <location>
        <begin position="128"/>
        <end position="153"/>
    </location>
</feature>
<reference evidence="2" key="1">
    <citation type="submission" date="2023-07" db="EMBL/GenBank/DDBJ databases">
        <authorList>
            <person name="Kim M.K."/>
        </authorList>
    </citation>
    <scope>NUCLEOTIDE SEQUENCE</scope>
    <source>
        <strain evidence="2">M29</strain>
    </source>
</reference>
<evidence type="ECO:0000256" key="1">
    <source>
        <dbReference type="SAM" id="Phobius"/>
    </source>
</evidence>
<comment type="caution">
    <text evidence="2">The sequence shown here is derived from an EMBL/GenBank/DDBJ whole genome shotgun (WGS) entry which is preliminary data.</text>
</comment>
<keyword evidence="1" id="KW-1133">Transmembrane helix</keyword>
<dbReference type="Pfam" id="PF19510">
    <property type="entry name" value="DUF6044"/>
    <property type="match status" value="1"/>
</dbReference>
<feature type="transmembrane region" description="Helical" evidence="1">
    <location>
        <begin position="173"/>
        <end position="199"/>
    </location>
</feature>
<feature type="transmembrane region" description="Helical" evidence="1">
    <location>
        <begin position="311"/>
        <end position="332"/>
    </location>
</feature>
<accession>A0ABT9ACL3</accession>
<feature type="transmembrane region" description="Helical" evidence="1">
    <location>
        <begin position="281"/>
        <end position="299"/>
    </location>
</feature>
<gene>
    <name evidence="2" type="ORF">Q5H92_12975</name>
</gene>
<evidence type="ECO:0000313" key="3">
    <source>
        <dbReference type="Proteomes" id="UP001167796"/>
    </source>
</evidence>
<sequence>MISRSLFLRPLPLALAGLLLFLLTFLLLGSHSYLIIHDNLDTEIASPYLLNKFHVVFDYRPTTLIPSIMNGLPRNALRSGLSPTVWLFGVLPPWAAYLVNQALVRLLGLLGMWALLRRRWLPEPGQRGLAAGLALAWATLPIYSIYGLTVLGQPALLLAVLRLRAGRGRWWDWLLVAAFPVWSFFVFVGPFVGAALAGLALYDFWHGRQAAALKVGLATGLLMAMYVVVEWPLFYSLLVAQQFVSHRVEHDLLQETQLGLISGLRQSFNFLVLGQYHSSQFFRGAVALAVMAALAWAPGGWRPAARKLAPWLLGIVGVSIFCGFVLQGVALVQHQLPLLHAFNLTRLGFLLPLACFGVLALCLRLLPAGRHSVTTGLVGLQLLTGLAMNTEWSNNLRELAGRPKPHEPNYARYVAAPLFNTIKTYLARRTGLPPSGYRVGCLGFAPAVAQLNDFYTLDSNQNSYPLPYKHQFRPLIAGELAKDDALRSYFDAWGNRCYFFSHELGRNFLVPATPVRTVQAWALDARAFQRLGGRFILSAARLATPAHSGLQPVADFAHPDAYWHIYVYEVAAAAR</sequence>
<dbReference type="Proteomes" id="UP001167796">
    <property type="component" value="Unassembled WGS sequence"/>
</dbReference>